<dbReference type="Gene3D" id="3.30.2310.20">
    <property type="entry name" value="RelE-like"/>
    <property type="match status" value="1"/>
</dbReference>
<organism evidence="1 2">
    <name type="scientific">Staphylococcus croceilyticus</name>
    <dbReference type="NCBI Taxonomy" id="319942"/>
    <lineage>
        <taxon>Bacteria</taxon>
        <taxon>Bacillati</taxon>
        <taxon>Bacillota</taxon>
        <taxon>Bacilli</taxon>
        <taxon>Bacillales</taxon>
        <taxon>Staphylococcaceae</taxon>
        <taxon>Staphylococcus</taxon>
    </lineage>
</organism>
<dbReference type="Proteomes" id="UP000298482">
    <property type="component" value="Unassembled WGS sequence"/>
</dbReference>
<dbReference type="EMBL" id="SRJF01000001">
    <property type="protein sequence ID" value="TGA80945.1"/>
    <property type="molecule type" value="Genomic_DNA"/>
</dbReference>
<gene>
    <name evidence="1" type="ORF">E2556_01105</name>
</gene>
<dbReference type="RefSeq" id="WP_103328381.1">
    <property type="nucleotide sequence ID" value="NZ_PPRD01000008.1"/>
</dbReference>
<evidence type="ECO:0000313" key="1">
    <source>
        <dbReference type="EMBL" id="TGA80945.1"/>
    </source>
</evidence>
<dbReference type="SUPFAM" id="SSF143011">
    <property type="entry name" value="RelE-like"/>
    <property type="match status" value="1"/>
</dbReference>
<keyword evidence="2" id="KW-1185">Reference proteome</keyword>
<evidence type="ECO:0000313" key="2">
    <source>
        <dbReference type="Proteomes" id="UP000298482"/>
    </source>
</evidence>
<proteinExistence type="predicted"/>
<sequence length="96" mass="11179">MYRLKYHKKAAKEYIKLDGHQRKIVDIGLNKIRVYGMNCGQPLHGPLSGCRKLKKRNDGLRIVFRETVNDIEIIEIIAIGKRNKSEVYNNSLNRIN</sequence>
<dbReference type="InterPro" id="IPR035093">
    <property type="entry name" value="RelE/ParE_toxin_dom_sf"/>
</dbReference>
<reference evidence="1 2" key="1">
    <citation type="submission" date="2019-04" db="EMBL/GenBank/DDBJ databases">
        <title>Genomic characterization of Staphylococcus petrasii strains.</title>
        <authorList>
            <person name="Vrbovska V."/>
            <person name="Kovarovic V."/>
            <person name="Maslanova I."/>
            <person name="Indrakova A."/>
            <person name="Petras P."/>
            <person name="Sedo O."/>
            <person name="Svec P."/>
            <person name="Fisarova L."/>
            <person name="Sedlacek I."/>
            <person name="Doskar J."/>
            <person name="Pantucek R."/>
        </authorList>
    </citation>
    <scope>NUCLEOTIDE SEQUENCE [LARGE SCALE GENOMIC DNA]</scope>
    <source>
        <strain evidence="1 2">CCM 8421</strain>
    </source>
</reference>
<protein>
    <submittedName>
        <fullName evidence="1">Addiction module toxin RelE</fullName>
    </submittedName>
</protein>
<accession>A0ABY2KKE0</accession>
<name>A0ABY2KKE0_9STAP</name>
<comment type="caution">
    <text evidence="1">The sequence shown here is derived from an EMBL/GenBank/DDBJ whole genome shotgun (WGS) entry which is preliminary data.</text>
</comment>